<evidence type="ECO:0000259" key="4">
    <source>
        <dbReference type="Pfam" id="PF02582"/>
    </source>
</evidence>
<feature type="region of interest" description="Disordered" evidence="2">
    <location>
        <begin position="250"/>
        <end position="292"/>
    </location>
</feature>
<feature type="region of interest" description="Disordered" evidence="2">
    <location>
        <begin position="1"/>
        <end position="82"/>
    </location>
</feature>
<dbReference type="GeneID" id="95976391"/>
<dbReference type="Proteomes" id="UP001562354">
    <property type="component" value="Unassembled WGS sequence"/>
</dbReference>
<evidence type="ECO:0000256" key="3">
    <source>
        <dbReference type="SAM" id="Phobius"/>
    </source>
</evidence>
<dbReference type="InterPro" id="IPR051624">
    <property type="entry name" value="RMD1/Sad1-interacting"/>
</dbReference>
<evidence type="ECO:0000313" key="6">
    <source>
        <dbReference type="Proteomes" id="UP001562354"/>
    </source>
</evidence>
<keyword evidence="6" id="KW-1185">Reference proteome</keyword>
<dbReference type="RefSeq" id="XP_069198544.1">
    <property type="nucleotide sequence ID" value="XM_069342040.1"/>
</dbReference>
<keyword evidence="3" id="KW-0472">Membrane</keyword>
<feature type="transmembrane region" description="Helical" evidence="3">
    <location>
        <begin position="527"/>
        <end position="548"/>
    </location>
</feature>
<proteinExistence type="inferred from homology"/>
<feature type="compositionally biased region" description="Acidic residues" evidence="2">
    <location>
        <begin position="112"/>
        <end position="127"/>
    </location>
</feature>
<dbReference type="EMBL" id="JBFMKM010000012">
    <property type="protein sequence ID" value="KAL1302268.1"/>
    <property type="molecule type" value="Genomic_DNA"/>
</dbReference>
<evidence type="ECO:0000313" key="5">
    <source>
        <dbReference type="EMBL" id="KAL1302268.1"/>
    </source>
</evidence>
<dbReference type="InterPro" id="IPR003734">
    <property type="entry name" value="DUF155"/>
</dbReference>
<protein>
    <recommendedName>
        <fullName evidence="4">DUF155 domain-containing protein</fullName>
    </recommendedName>
</protein>
<feature type="compositionally biased region" description="Basic and acidic residues" evidence="2">
    <location>
        <begin position="274"/>
        <end position="285"/>
    </location>
</feature>
<organism evidence="5 6">
    <name type="scientific">Neodothiora populina</name>
    <dbReference type="NCBI Taxonomy" id="2781224"/>
    <lineage>
        <taxon>Eukaryota</taxon>
        <taxon>Fungi</taxon>
        <taxon>Dikarya</taxon>
        <taxon>Ascomycota</taxon>
        <taxon>Pezizomycotina</taxon>
        <taxon>Dothideomycetes</taxon>
        <taxon>Dothideomycetidae</taxon>
        <taxon>Dothideales</taxon>
        <taxon>Dothioraceae</taxon>
        <taxon>Neodothiora</taxon>
    </lineage>
</organism>
<name>A0ABR3P7W5_9PEZI</name>
<dbReference type="PANTHER" id="PTHR16255:SF4">
    <property type="entry name" value="SPORULATION PROTEIN RMD8"/>
    <property type="match status" value="1"/>
</dbReference>
<gene>
    <name evidence="5" type="ORF">AAFC00_002689</name>
</gene>
<sequence>MAAPPRNKRGPTVLVTDARETANKAPQRPPTLQRTGTKLISVDSVLQYASEIPSAQRRAPPGSRPQNHTRTPSGRHPLDPKLAGRILPVAGSHIPARSSKVSEKLVLLPETSEADEDDEQADVDDGESAPPSDAELLRRRHPKIGDKSYAERLPKARRAEQLARVTAYCTAQSYRLRATADFTRDQHGARTKLYDDCLYCVYQLPLLGGNDGYRIRSSPVLKNPGGTTTIDDQIEANERRDYREGWFEERDEYSVGGTEASTPTESHMSHMRRSSKDGALEDRRSSNSSLLAATPTTDPLTIAELFVFSYGVAVFWNFTEHQEKDILADLTFSSSSSIPTKLAPSSSQIPSAVATPLLNRPLSEEDFETEEFHFEYNSEIEKPRLFNDMITLRTRDHMIKLAMSHAISQSTKLSFFEERMQQTMSEAQYVPRRLALEGRLGMSRREVVALVGKLFQGRVDVNLSSNMLDTPNFFWDSEPTLHPLYAAVREYLEIKPRILVLNERCRVFLDLAEILSDSIADTKMTKITWIVIVLIILSILVTCTEVLLRFALLSDASKGKGDKAALFAIGSGSGEL</sequence>
<evidence type="ECO:0000256" key="2">
    <source>
        <dbReference type="SAM" id="MobiDB-lite"/>
    </source>
</evidence>
<feature type="region of interest" description="Disordered" evidence="2">
    <location>
        <begin position="111"/>
        <end position="143"/>
    </location>
</feature>
<comment type="similarity">
    <text evidence="1">Belongs to the RMD1/sif2 family.</text>
</comment>
<reference evidence="5 6" key="1">
    <citation type="submission" date="2024-07" db="EMBL/GenBank/DDBJ databases">
        <title>Draft sequence of the Neodothiora populina.</title>
        <authorList>
            <person name="Drown D.D."/>
            <person name="Schuette U.S."/>
            <person name="Buechlein A.B."/>
            <person name="Rusch D.R."/>
            <person name="Winton L.W."/>
            <person name="Adams G.A."/>
        </authorList>
    </citation>
    <scope>NUCLEOTIDE SEQUENCE [LARGE SCALE GENOMIC DNA]</scope>
    <source>
        <strain evidence="5 6">CPC 39397</strain>
    </source>
</reference>
<keyword evidence="3" id="KW-0812">Transmembrane</keyword>
<dbReference type="PANTHER" id="PTHR16255">
    <property type="entry name" value="REQUIRED FOR MEIOTIC NUCLEAR DIVISION PROTEIN 1 HOMOLOG"/>
    <property type="match status" value="1"/>
</dbReference>
<evidence type="ECO:0000256" key="1">
    <source>
        <dbReference type="ARBA" id="ARBA00008306"/>
    </source>
</evidence>
<comment type="caution">
    <text evidence="5">The sequence shown here is derived from an EMBL/GenBank/DDBJ whole genome shotgun (WGS) entry which is preliminary data.</text>
</comment>
<accession>A0ABR3P7W5</accession>
<feature type="domain" description="DUF155" evidence="4">
    <location>
        <begin position="305"/>
        <end position="502"/>
    </location>
</feature>
<dbReference type="Pfam" id="PF02582">
    <property type="entry name" value="DUF155"/>
    <property type="match status" value="1"/>
</dbReference>
<keyword evidence="3" id="KW-1133">Transmembrane helix</keyword>